<accession>A0ABT3T720</accession>
<protein>
    <submittedName>
        <fullName evidence="3">YdcF family protein</fullName>
    </submittedName>
</protein>
<evidence type="ECO:0000313" key="4">
    <source>
        <dbReference type="Proteomes" id="UP001143304"/>
    </source>
</evidence>
<keyword evidence="1" id="KW-0472">Membrane</keyword>
<feature type="domain" description="DUF218" evidence="2">
    <location>
        <begin position="81"/>
        <end position="244"/>
    </location>
</feature>
<organism evidence="3 4">
    <name type="scientific">Candidatus Marimicrobium litorale</name>
    <dbReference type="NCBI Taxonomy" id="2518991"/>
    <lineage>
        <taxon>Bacteria</taxon>
        <taxon>Pseudomonadati</taxon>
        <taxon>Pseudomonadota</taxon>
        <taxon>Gammaproteobacteria</taxon>
        <taxon>Cellvibrionales</taxon>
        <taxon>Halieaceae</taxon>
        <taxon>Marimicrobium</taxon>
    </lineage>
</organism>
<evidence type="ECO:0000256" key="1">
    <source>
        <dbReference type="SAM" id="Phobius"/>
    </source>
</evidence>
<dbReference type="Proteomes" id="UP001143304">
    <property type="component" value="Unassembled WGS sequence"/>
</dbReference>
<keyword evidence="4" id="KW-1185">Reference proteome</keyword>
<sequence>MLSTLLSLSSLLVYPLSLCLMLGFLGMLVWRLGLRRTGATTVFGALLWLYVCSTASFSYLLIGKLEENYPSQPLSEIPRADAIVLLGGALRGDSAMGILPDLNQYADRLVHAVALYKAGKADYILLTGGSAPGARSEARLMQDVLAVMGVPPSALILEEESKNTHDNALNSAAILKQRDMQRILLVSSAFHMRRADALFKRQGLDVIPAPTDYQQVIIASTLPAGIPGVKNLSRTTEALHEFVGYEVYRMRGWL</sequence>
<feature type="transmembrane region" description="Helical" evidence="1">
    <location>
        <begin position="12"/>
        <end position="30"/>
    </location>
</feature>
<dbReference type="Gene3D" id="3.40.50.620">
    <property type="entry name" value="HUPs"/>
    <property type="match status" value="1"/>
</dbReference>
<dbReference type="CDD" id="cd06259">
    <property type="entry name" value="YdcF-like"/>
    <property type="match status" value="1"/>
</dbReference>
<evidence type="ECO:0000259" key="2">
    <source>
        <dbReference type="Pfam" id="PF02698"/>
    </source>
</evidence>
<evidence type="ECO:0000313" key="3">
    <source>
        <dbReference type="EMBL" id="MCX2977611.1"/>
    </source>
</evidence>
<comment type="caution">
    <text evidence="3">The sequence shown here is derived from an EMBL/GenBank/DDBJ whole genome shotgun (WGS) entry which is preliminary data.</text>
</comment>
<dbReference type="PANTHER" id="PTHR30336:SF4">
    <property type="entry name" value="ENVELOPE BIOGENESIS FACTOR ELYC"/>
    <property type="match status" value="1"/>
</dbReference>
<proteinExistence type="predicted"/>
<feature type="transmembrane region" description="Helical" evidence="1">
    <location>
        <begin position="42"/>
        <end position="62"/>
    </location>
</feature>
<keyword evidence="1" id="KW-0812">Transmembrane</keyword>
<dbReference type="InterPro" id="IPR003848">
    <property type="entry name" value="DUF218"/>
</dbReference>
<dbReference type="RefSeq" id="WP_279249325.1">
    <property type="nucleotide sequence ID" value="NZ_SHNO01000001.1"/>
</dbReference>
<dbReference type="InterPro" id="IPR051599">
    <property type="entry name" value="Cell_Envelope_Assoc"/>
</dbReference>
<dbReference type="EMBL" id="SHNO01000001">
    <property type="protein sequence ID" value="MCX2977611.1"/>
    <property type="molecule type" value="Genomic_DNA"/>
</dbReference>
<keyword evidence="1" id="KW-1133">Transmembrane helix</keyword>
<dbReference type="InterPro" id="IPR014729">
    <property type="entry name" value="Rossmann-like_a/b/a_fold"/>
</dbReference>
<dbReference type="PANTHER" id="PTHR30336">
    <property type="entry name" value="INNER MEMBRANE PROTEIN, PROBABLE PERMEASE"/>
    <property type="match status" value="1"/>
</dbReference>
<gene>
    <name evidence="3" type="ORF">EYC82_09620</name>
</gene>
<dbReference type="Pfam" id="PF02698">
    <property type="entry name" value="DUF218"/>
    <property type="match status" value="1"/>
</dbReference>
<reference evidence="3" key="1">
    <citation type="submission" date="2019-02" db="EMBL/GenBank/DDBJ databases">
        <authorList>
            <person name="Li S.-H."/>
        </authorList>
    </citation>
    <scope>NUCLEOTIDE SEQUENCE</scope>
    <source>
        <strain evidence="3">IMCC11814</strain>
    </source>
</reference>
<name>A0ABT3T720_9GAMM</name>